<sequence>MSRAFILSNAATAIAEIAEAQARLNELEVSAREVAATIGKDVSVRFRRDGFSNDTSEVVFGLDVESAVVADGWRYVKTRDAVEPVRGSKGDAAREALANLAVPVVQPGSIVADTGMPQVFMTPGRLYRTQWMQHNGDLYALLPDNDDAFRNDPITGDWKEIRLSELHAADEARMDAAKNSAEAGER</sequence>
<gene>
    <name evidence="2" type="ORF">IV500_06485</name>
</gene>
<reference evidence="2 3" key="1">
    <citation type="submission" date="2020-11" db="EMBL/GenBank/DDBJ databases">
        <title>Arthrobacter antarcticus sp. nov., isolated from Antarctic Soil.</title>
        <authorList>
            <person name="Li J."/>
        </authorList>
    </citation>
    <scope>NUCLEOTIDE SEQUENCE [LARGE SCALE GENOMIC DNA]</scope>
    <source>
        <strain evidence="2 3">Z1-20</strain>
    </source>
</reference>
<dbReference type="RefSeq" id="WP_196395990.1">
    <property type="nucleotide sequence ID" value="NZ_JADNYM010000006.1"/>
</dbReference>
<protein>
    <submittedName>
        <fullName evidence="2">Uncharacterized protein</fullName>
    </submittedName>
</protein>
<evidence type="ECO:0000256" key="1">
    <source>
        <dbReference type="SAM" id="Coils"/>
    </source>
</evidence>
<evidence type="ECO:0000313" key="2">
    <source>
        <dbReference type="EMBL" id="MBG0739047.1"/>
    </source>
</evidence>
<accession>A0A931G9U4</accession>
<dbReference type="AlphaFoldDB" id="A0A931G9U4"/>
<evidence type="ECO:0000313" key="3">
    <source>
        <dbReference type="Proteomes" id="UP000655366"/>
    </source>
</evidence>
<name>A0A931G9U4_9MICC</name>
<dbReference type="Proteomes" id="UP000655366">
    <property type="component" value="Unassembled WGS sequence"/>
</dbReference>
<keyword evidence="3" id="KW-1185">Reference proteome</keyword>
<feature type="coiled-coil region" evidence="1">
    <location>
        <begin position="10"/>
        <end position="37"/>
    </location>
</feature>
<proteinExistence type="predicted"/>
<keyword evidence="1" id="KW-0175">Coiled coil</keyword>
<dbReference type="EMBL" id="JADNYM010000006">
    <property type="protein sequence ID" value="MBG0739047.1"/>
    <property type="molecule type" value="Genomic_DNA"/>
</dbReference>
<organism evidence="2 3">
    <name type="scientific">Arthrobacter terrae</name>
    <dbReference type="NCBI Taxonomy" id="2935737"/>
    <lineage>
        <taxon>Bacteria</taxon>
        <taxon>Bacillati</taxon>
        <taxon>Actinomycetota</taxon>
        <taxon>Actinomycetes</taxon>
        <taxon>Micrococcales</taxon>
        <taxon>Micrococcaceae</taxon>
        <taxon>Arthrobacter</taxon>
    </lineage>
</organism>
<comment type="caution">
    <text evidence="2">The sequence shown here is derived from an EMBL/GenBank/DDBJ whole genome shotgun (WGS) entry which is preliminary data.</text>
</comment>